<dbReference type="SUPFAM" id="SSF47565">
    <property type="entry name" value="Insect pheromone/odorant-binding proteins"/>
    <property type="match status" value="1"/>
</dbReference>
<dbReference type="AlphaFoldDB" id="A0AAV8ZIF8"/>
<dbReference type="GO" id="GO:0005549">
    <property type="term" value="F:odorant binding"/>
    <property type="evidence" value="ECO:0007669"/>
    <property type="project" value="InterPro"/>
</dbReference>
<organism evidence="2 3">
    <name type="scientific">Aromia moschata</name>
    <dbReference type="NCBI Taxonomy" id="1265417"/>
    <lineage>
        <taxon>Eukaryota</taxon>
        <taxon>Metazoa</taxon>
        <taxon>Ecdysozoa</taxon>
        <taxon>Arthropoda</taxon>
        <taxon>Hexapoda</taxon>
        <taxon>Insecta</taxon>
        <taxon>Pterygota</taxon>
        <taxon>Neoptera</taxon>
        <taxon>Endopterygota</taxon>
        <taxon>Coleoptera</taxon>
        <taxon>Polyphaga</taxon>
        <taxon>Cucujiformia</taxon>
        <taxon>Chrysomeloidea</taxon>
        <taxon>Cerambycidae</taxon>
        <taxon>Cerambycinae</taxon>
        <taxon>Callichromatini</taxon>
        <taxon>Aromia</taxon>
    </lineage>
</organism>
<dbReference type="Gene3D" id="1.10.238.20">
    <property type="entry name" value="Pheromone/general odorant binding protein domain"/>
    <property type="match status" value="1"/>
</dbReference>
<dbReference type="CDD" id="cd23992">
    <property type="entry name" value="PBP_GOBP"/>
    <property type="match status" value="1"/>
</dbReference>
<feature type="chain" id="PRO_5044012546" evidence="1">
    <location>
        <begin position="19"/>
        <end position="143"/>
    </location>
</feature>
<keyword evidence="1" id="KW-0732">Signal</keyword>
<proteinExistence type="predicted"/>
<dbReference type="Proteomes" id="UP001162162">
    <property type="component" value="Unassembled WGS sequence"/>
</dbReference>
<comment type="caution">
    <text evidence="2">The sequence shown here is derived from an EMBL/GenBank/DDBJ whole genome shotgun (WGS) entry which is preliminary data.</text>
</comment>
<dbReference type="InterPro" id="IPR036728">
    <property type="entry name" value="PBP_GOBP_sf"/>
</dbReference>
<dbReference type="Pfam" id="PF01395">
    <property type="entry name" value="PBP_GOBP"/>
    <property type="match status" value="1"/>
</dbReference>
<reference evidence="2" key="1">
    <citation type="journal article" date="2023" name="Insect Mol. Biol.">
        <title>Genome sequencing provides insights into the evolution of gene families encoding plant cell wall-degrading enzymes in longhorned beetles.</title>
        <authorList>
            <person name="Shin N.R."/>
            <person name="Okamura Y."/>
            <person name="Kirsch R."/>
            <person name="Pauchet Y."/>
        </authorList>
    </citation>
    <scope>NUCLEOTIDE SEQUENCE</scope>
    <source>
        <strain evidence="2">AMC_N1</strain>
    </source>
</reference>
<gene>
    <name evidence="2" type="ORF">NQ318_018657</name>
</gene>
<feature type="signal peptide" evidence="1">
    <location>
        <begin position="1"/>
        <end position="18"/>
    </location>
</feature>
<accession>A0AAV8ZIF8</accession>
<sequence>MQFLLTLIICVFLALSQGAPLKDQYKEDMKQRKVMALECIDQVKIDRKIIEDAMAHPTNLPTDAKYKEFLACSYKKQKFQSQDGKILFDNIYSFLERFYERGDLRILDNCKIVTGANDGEVAYNTLKCVLHYLFELSSRDDSE</sequence>
<evidence type="ECO:0000313" key="2">
    <source>
        <dbReference type="EMBL" id="KAJ8963191.1"/>
    </source>
</evidence>
<evidence type="ECO:0000313" key="3">
    <source>
        <dbReference type="Proteomes" id="UP001162162"/>
    </source>
</evidence>
<name>A0AAV8ZIF8_9CUCU</name>
<dbReference type="InterPro" id="IPR006170">
    <property type="entry name" value="PBP/GOBP"/>
</dbReference>
<dbReference type="SMART" id="SM00708">
    <property type="entry name" value="PhBP"/>
    <property type="match status" value="1"/>
</dbReference>
<evidence type="ECO:0000256" key="1">
    <source>
        <dbReference type="SAM" id="SignalP"/>
    </source>
</evidence>
<keyword evidence="3" id="KW-1185">Reference proteome</keyword>
<dbReference type="EMBL" id="JAPWTK010000001">
    <property type="protein sequence ID" value="KAJ8963191.1"/>
    <property type="molecule type" value="Genomic_DNA"/>
</dbReference>
<protein>
    <submittedName>
        <fullName evidence="2">Uncharacterized protein</fullName>
    </submittedName>
</protein>